<protein>
    <submittedName>
        <fullName evidence="2">Uncharacterized protein</fullName>
    </submittedName>
</protein>
<gene>
    <name evidence="2" type="ORF">MERR_LOCUS19056</name>
</gene>
<proteinExistence type="predicted"/>
<sequence>MALSLSLLSPFLASLSNLKLTISLPSRLCLLVLAVTVSLSFCHQTARFLAVKCRHLLIFFFFLHLRAVSAASTSVVAASSAIFASSQFPSPLSPVNHVLLSVTDLGLDLNNNMLDYFPSRL</sequence>
<organism evidence="2 3">
    <name type="scientific">Microthlaspi erraticum</name>
    <dbReference type="NCBI Taxonomy" id="1685480"/>
    <lineage>
        <taxon>Eukaryota</taxon>
        <taxon>Viridiplantae</taxon>
        <taxon>Streptophyta</taxon>
        <taxon>Embryophyta</taxon>
        <taxon>Tracheophyta</taxon>
        <taxon>Spermatophyta</taxon>
        <taxon>Magnoliopsida</taxon>
        <taxon>eudicotyledons</taxon>
        <taxon>Gunneridae</taxon>
        <taxon>Pentapetalae</taxon>
        <taxon>rosids</taxon>
        <taxon>malvids</taxon>
        <taxon>Brassicales</taxon>
        <taxon>Brassicaceae</taxon>
        <taxon>Coluteocarpeae</taxon>
        <taxon>Microthlaspi</taxon>
    </lineage>
</organism>
<feature type="transmembrane region" description="Helical" evidence="1">
    <location>
        <begin position="56"/>
        <end position="84"/>
    </location>
</feature>
<name>A0A6D2IW11_9BRAS</name>
<keyword evidence="1" id="KW-0472">Membrane</keyword>
<keyword evidence="1" id="KW-1133">Transmembrane helix</keyword>
<dbReference type="AlphaFoldDB" id="A0A6D2IW11"/>
<dbReference type="Proteomes" id="UP000467841">
    <property type="component" value="Unassembled WGS sequence"/>
</dbReference>
<evidence type="ECO:0000313" key="2">
    <source>
        <dbReference type="EMBL" id="CAA7031821.1"/>
    </source>
</evidence>
<reference evidence="2" key="1">
    <citation type="submission" date="2020-01" db="EMBL/GenBank/DDBJ databases">
        <authorList>
            <person name="Mishra B."/>
        </authorList>
    </citation>
    <scope>NUCLEOTIDE SEQUENCE [LARGE SCALE GENOMIC DNA]</scope>
</reference>
<comment type="caution">
    <text evidence="2">The sequence shown here is derived from an EMBL/GenBank/DDBJ whole genome shotgun (WGS) entry which is preliminary data.</text>
</comment>
<accession>A0A6D2IW11</accession>
<dbReference type="EMBL" id="CACVBM020001112">
    <property type="protein sequence ID" value="CAA7031821.1"/>
    <property type="molecule type" value="Genomic_DNA"/>
</dbReference>
<evidence type="ECO:0000256" key="1">
    <source>
        <dbReference type="SAM" id="Phobius"/>
    </source>
</evidence>
<evidence type="ECO:0000313" key="3">
    <source>
        <dbReference type="Proteomes" id="UP000467841"/>
    </source>
</evidence>
<keyword evidence="1" id="KW-0812">Transmembrane</keyword>
<feature type="transmembrane region" description="Helical" evidence="1">
    <location>
        <begin position="28"/>
        <end position="49"/>
    </location>
</feature>
<keyword evidence="3" id="KW-1185">Reference proteome</keyword>